<dbReference type="OrthoDB" id="25826at2759"/>
<dbReference type="Pfam" id="PF00656">
    <property type="entry name" value="Peptidase_C14"/>
    <property type="match status" value="1"/>
</dbReference>
<evidence type="ECO:0000256" key="1">
    <source>
        <dbReference type="ARBA" id="ARBA00001917"/>
    </source>
</evidence>
<dbReference type="InterPro" id="IPR013785">
    <property type="entry name" value="Aldolase_TIM"/>
</dbReference>
<dbReference type="EMBL" id="JACETU010000008">
    <property type="protein sequence ID" value="KAF7422769.1"/>
    <property type="molecule type" value="Genomic_DNA"/>
</dbReference>
<comment type="caution">
    <text evidence="4">The sequence shown here is derived from an EMBL/GenBank/DDBJ whole genome shotgun (WGS) entry which is preliminary data.</text>
</comment>
<dbReference type="Gene3D" id="3.20.20.70">
    <property type="entry name" value="Aldolase class I"/>
    <property type="match status" value="1"/>
</dbReference>
<protein>
    <recommendedName>
        <fullName evidence="3">FMN hydroxy acid dehydrogenase domain-containing protein</fullName>
    </recommendedName>
</protein>
<dbReference type="Gene3D" id="3.40.50.12660">
    <property type="match status" value="1"/>
</dbReference>
<evidence type="ECO:0000256" key="2">
    <source>
        <dbReference type="ARBA" id="ARBA00023002"/>
    </source>
</evidence>
<dbReference type="InterPro" id="IPR037396">
    <property type="entry name" value="FMN_HAD"/>
</dbReference>
<dbReference type="AlphaFoldDB" id="A0A8H6ZNQ5"/>
<dbReference type="RefSeq" id="XP_036627801.1">
    <property type="nucleotide sequence ID" value="XM_036780418.1"/>
</dbReference>
<dbReference type="InterPro" id="IPR011600">
    <property type="entry name" value="Pept_C14_caspase"/>
</dbReference>
<dbReference type="VEuPathDB" id="FungiDB:PC9H_010928"/>
<dbReference type="PROSITE" id="PS00557">
    <property type="entry name" value="FMN_HYDROXY_ACID_DH_1"/>
    <property type="match status" value="1"/>
</dbReference>
<sequence length="675" mass="73260">MRWLVSDAQPNDSLFFHYSGHGGQTKDLDGDEEDGFDEVRIFLSLVLLFDTYLASLSPLDPRLISKKVDISLMTLTAIYDSCHSGTALDLPYIYSTEGKIKEPNLAAEVGQGLLGAVTSYARGDMGGVFQSAMGIFKSATSSTKAEKITKATRTSPADVISWSGCKDDQTSADTQEAGQATGAMSFAFVSALKENPQQSYQQLLNSVRTILRDNYSQKPQLSASHPMNSYIFDPHKPSSSMAVPETAVAPKKWSAHMIDIYSRRNAYGPILGTVSPAEIEAKAKEARKEYPGSFMYAGGSAGTNSTYAANLSIFDQYKLIPRMLVDATNRNLQTTLFGVKYPSPILLAPIGVQGVCHADGELGSARAASKMGVPFIMSSASSRTIEDTAKASGSGPRWYQLYWPRSNDVTLSLLSRVKANGFTALVVTLDTFLLGWRPHDLQDSYLPFFHGIGVQVGTSDPVFMARYGRQPITDIPEFPYDPKKLDAAYASGDEKVKDAVFFGMEYLKETNSGLFRKWEDLKFLRDNWDGPLVLKGIQSVGDAERAIECGVDGIIVSNHGGRQIDGAIPSLYALDKIMQSPVILEAQKSGKLTVLFDSGIRTGSDIIKALALGAQGVLLARPYLYGLMIGGQDGVEEVIKNTLADLEISMGLIGFTGIDEIIGSRDKVLLHASKL</sequence>
<organism evidence="4 5">
    <name type="scientific">Pleurotus ostreatus</name>
    <name type="common">Oyster mushroom</name>
    <name type="synonym">White-rot fungus</name>
    <dbReference type="NCBI Taxonomy" id="5322"/>
    <lineage>
        <taxon>Eukaryota</taxon>
        <taxon>Fungi</taxon>
        <taxon>Dikarya</taxon>
        <taxon>Basidiomycota</taxon>
        <taxon>Agaricomycotina</taxon>
        <taxon>Agaricomycetes</taxon>
        <taxon>Agaricomycetidae</taxon>
        <taxon>Agaricales</taxon>
        <taxon>Pleurotineae</taxon>
        <taxon>Pleurotaceae</taxon>
        <taxon>Pleurotus</taxon>
    </lineage>
</organism>
<dbReference type="PANTHER" id="PTHR10578">
    <property type="entry name" value="S -2-HYDROXY-ACID OXIDASE-RELATED"/>
    <property type="match status" value="1"/>
</dbReference>
<dbReference type="SUPFAM" id="SSF51395">
    <property type="entry name" value="FMN-linked oxidoreductases"/>
    <property type="match status" value="1"/>
</dbReference>
<evidence type="ECO:0000259" key="3">
    <source>
        <dbReference type="PROSITE" id="PS51349"/>
    </source>
</evidence>
<gene>
    <name evidence="4" type="ORF">PC9H_010928</name>
</gene>
<dbReference type="GeneID" id="59380746"/>
<dbReference type="Proteomes" id="UP000623687">
    <property type="component" value="Unassembled WGS sequence"/>
</dbReference>
<keyword evidence="5" id="KW-1185">Reference proteome</keyword>
<dbReference type="InterPro" id="IPR008259">
    <property type="entry name" value="FMN_hydac_DH_AS"/>
</dbReference>
<dbReference type="InterPro" id="IPR000262">
    <property type="entry name" value="FMN-dep_DH"/>
</dbReference>
<accession>A0A8H6ZNQ5</accession>
<dbReference type="Pfam" id="PF01070">
    <property type="entry name" value="FMN_dh"/>
    <property type="match status" value="1"/>
</dbReference>
<feature type="domain" description="FMN hydroxy acid dehydrogenase" evidence="3">
    <location>
        <begin position="270"/>
        <end position="671"/>
    </location>
</feature>
<evidence type="ECO:0000313" key="5">
    <source>
        <dbReference type="Proteomes" id="UP000623687"/>
    </source>
</evidence>
<proteinExistence type="predicted"/>
<dbReference type="GO" id="GO:0006508">
    <property type="term" value="P:proteolysis"/>
    <property type="evidence" value="ECO:0007669"/>
    <property type="project" value="InterPro"/>
</dbReference>
<dbReference type="PANTHER" id="PTHR10578:SF86">
    <property type="entry name" value="DEPENDENT DEHYDROGENASE, PUTATIVE (AFU_ORTHOLOGUE AFUA_6G02720)-RELATED"/>
    <property type="match status" value="1"/>
</dbReference>
<dbReference type="GO" id="GO:0004197">
    <property type="term" value="F:cysteine-type endopeptidase activity"/>
    <property type="evidence" value="ECO:0007669"/>
    <property type="project" value="InterPro"/>
</dbReference>
<dbReference type="GO" id="GO:0016491">
    <property type="term" value="F:oxidoreductase activity"/>
    <property type="evidence" value="ECO:0007669"/>
    <property type="project" value="UniProtKB-KW"/>
</dbReference>
<comment type="cofactor">
    <cofactor evidence="1">
        <name>FMN</name>
        <dbReference type="ChEBI" id="CHEBI:58210"/>
    </cofactor>
</comment>
<keyword evidence="2" id="KW-0560">Oxidoreductase</keyword>
<name>A0A8H6ZNQ5_PLEOS</name>
<evidence type="ECO:0000313" key="4">
    <source>
        <dbReference type="EMBL" id="KAF7422769.1"/>
    </source>
</evidence>
<dbReference type="PROSITE" id="PS51349">
    <property type="entry name" value="FMN_HYDROXY_ACID_DH_2"/>
    <property type="match status" value="1"/>
</dbReference>
<reference evidence="4" key="1">
    <citation type="submission" date="2019-07" db="EMBL/GenBank/DDBJ databases">
        <authorList>
            <person name="Palmer J.M."/>
        </authorList>
    </citation>
    <scope>NUCLEOTIDE SEQUENCE</scope>
    <source>
        <strain evidence="4">PC9</strain>
    </source>
</reference>